<dbReference type="GO" id="GO:0160104">
    <property type="term" value="F:tRNA (guanine(26)-N2)-dimethyltransferase activity"/>
    <property type="evidence" value="ECO:0007669"/>
    <property type="project" value="UniProtKB-UniRule"/>
</dbReference>
<keyword evidence="4 9" id="KW-0949">S-adenosyl-L-methionine</keyword>
<feature type="region of interest" description="Disordered" evidence="10">
    <location>
        <begin position="185"/>
        <end position="226"/>
    </location>
</feature>
<dbReference type="OrthoDB" id="6349953at2759"/>
<sequence length="647" mass="71084">MLIQRVRARVSLPLTCLIHTSARAMSIPHTVPLPGGIPSTHRPHTESTTTILVPNENIAFLNPVQQYNRDLSVAVIRAWNELRKEEVDEKVRRKCEVKKKREQEGKSTVVNSRKNGEEGGEESEAGPSTGPRRITYQKITILEALSATGLRSIRYAKEIPDVRHVLANDISPSACEAMRQNVALNGVGPTEEPPSAGDSKVPQASQEDAEEAVLNGGETDPLGRRPGCHGTVKVNEGDACVLMFQHRDPRHRVHVVDLDPYGTAAPFIDSAIGAVTDGGLLCVTCTDLAVLAGSQYPEKCFANYGGASVRADYSHEAALRLVLSSIAQTAARYGRYITPMLAFSIDFYVRVFVRVGTNATQVKAANSKIGLTYVCNFCQQPAFQPLGRMVETENPPGRVNIAYKHAAAVPLGPDSKCDQCGTTMSVGGPMWLGPIQDRDFAKRVLKGIDGQQEAYGTWPRMHGMLTIASEELDTPFYVTMNQLCGLFHTSSLPARHAIHALYNAGYNVSRSHASQGSIKTDAPYSFVLDIVRQWIKDHPVRMDRISDGSPVKKLMEKPMSHEVDFTPNEKTKSFDRAEKVVFYQNNPLPNWGPGTRAKSIQTPKNDGKKDKTTKRERTDVEPEDSTAKKVKVEDATGEADEEAMLNQ</sequence>
<evidence type="ECO:0000256" key="5">
    <source>
        <dbReference type="ARBA" id="ARBA00022694"/>
    </source>
</evidence>
<evidence type="ECO:0000256" key="2">
    <source>
        <dbReference type="ARBA" id="ARBA00022603"/>
    </source>
</evidence>
<dbReference type="InterPro" id="IPR029063">
    <property type="entry name" value="SAM-dependent_MTases_sf"/>
</dbReference>
<evidence type="ECO:0000313" key="12">
    <source>
        <dbReference type="Proteomes" id="UP000193986"/>
    </source>
</evidence>
<evidence type="ECO:0000256" key="4">
    <source>
        <dbReference type="ARBA" id="ARBA00022691"/>
    </source>
</evidence>
<proteinExistence type="inferred from homology"/>
<keyword evidence="3 9" id="KW-0808">Transferase</keyword>
<dbReference type="PROSITE" id="PS51626">
    <property type="entry name" value="SAM_MT_TRM1"/>
    <property type="match status" value="1"/>
</dbReference>
<feature type="compositionally biased region" description="Acidic residues" evidence="10">
    <location>
        <begin position="635"/>
        <end position="647"/>
    </location>
</feature>
<keyword evidence="12" id="KW-1185">Reference proteome</keyword>
<organism evidence="11 12">
    <name type="scientific">Naematelia encephala</name>
    <dbReference type="NCBI Taxonomy" id="71784"/>
    <lineage>
        <taxon>Eukaryota</taxon>
        <taxon>Fungi</taxon>
        <taxon>Dikarya</taxon>
        <taxon>Basidiomycota</taxon>
        <taxon>Agaricomycotina</taxon>
        <taxon>Tremellomycetes</taxon>
        <taxon>Tremellales</taxon>
        <taxon>Naemateliaceae</taxon>
        <taxon>Naematelia</taxon>
    </lineage>
</organism>
<comment type="caution">
    <text evidence="11">The sequence shown here is derived from an EMBL/GenBank/DDBJ whole genome shotgun (WGS) entry which is preliminary data.</text>
</comment>
<evidence type="ECO:0000313" key="11">
    <source>
        <dbReference type="EMBL" id="ORY32579.1"/>
    </source>
</evidence>
<keyword evidence="5 9" id="KW-0819">tRNA processing</keyword>
<dbReference type="InterPro" id="IPR002905">
    <property type="entry name" value="Trm1"/>
</dbReference>
<reference evidence="11 12" key="1">
    <citation type="submission" date="2016-07" db="EMBL/GenBank/DDBJ databases">
        <title>Pervasive Adenine N6-methylation of Active Genes in Fungi.</title>
        <authorList>
            <consortium name="DOE Joint Genome Institute"/>
            <person name="Mondo S.J."/>
            <person name="Dannebaum R.O."/>
            <person name="Kuo R.C."/>
            <person name="Labutti K."/>
            <person name="Haridas S."/>
            <person name="Kuo A."/>
            <person name="Salamov A."/>
            <person name="Ahrendt S.R."/>
            <person name="Lipzen A."/>
            <person name="Sullivan W."/>
            <person name="Andreopoulos W.B."/>
            <person name="Clum A."/>
            <person name="Lindquist E."/>
            <person name="Daum C."/>
            <person name="Ramamoorthy G.K."/>
            <person name="Gryganskyi A."/>
            <person name="Culley D."/>
            <person name="Magnuson J.K."/>
            <person name="James T.Y."/>
            <person name="O'Malley M.A."/>
            <person name="Stajich J.E."/>
            <person name="Spatafora J.W."/>
            <person name="Visel A."/>
            <person name="Grigoriev I.V."/>
        </authorList>
    </citation>
    <scope>NUCLEOTIDE SEQUENCE [LARGE SCALE GENOMIC DNA]</scope>
    <source>
        <strain evidence="11 12">68-887.2</strain>
    </source>
</reference>
<gene>
    <name evidence="11" type="ORF">BCR39DRAFT_522970</name>
</gene>
<feature type="compositionally biased region" description="Basic and acidic residues" evidence="10">
    <location>
        <begin position="605"/>
        <end position="634"/>
    </location>
</feature>
<dbReference type="GO" id="GO:0005634">
    <property type="term" value="C:nucleus"/>
    <property type="evidence" value="ECO:0007669"/>
    <property type="project" value="TreeGrafter"/>
</dbReference>
<keyword evidence="1 9" id="KW-0820">tRNA-binding</keyword>
<dbReference type="Pfam" id="PF02005">
    <property type="entry name" value="TRM"/>
    <property type="match status" value="2"/>
</dbReference>
<accession>A0A1Y2BCN6</accession>
<dbReference type="EC" id="2.1.1.216" evidence="7 9"/>
<name>A0A1Y2BCN6_9TREE</name>
<evidence type="ECO:0000256" key="6">
    <source>
        <dbReference type="ARBA" id="ARBA00022884"/>
    </source>
</evidence>
<dbReference type="PANTHER" id="PTHR10631:SF3">
    <property type="entry name" value="TRNA (GUANINE(26)-N(2))-DIMETHYLTRANSFERASE"/>
    <property type="match status" value="1"/>
</dbReference>
<dbReference type="PANTHER" id="PTHR10631">
    <property type="entry name" value="N 2 ,N 2 -DIMETHYLGUANOSINE TRNA METHYLTRANSFERASE"/>
    <property type="match status" value="1"/>
</dbReference>
<dbReference type="InterPro" id="IPR042296">
    <property type="entry name" value="tRNA_met_Trm1_C"/>
</dbReference>
<evidence type="ECO:0000256" key="1">
    <source>
        <dbReference type="ARBA" id="ARBA00022555"/>
    </source>
</evidence>
<dbReference type="EMBL" id="MCFC01000009">
    <property type="protein sequence ID" value="ORY32579.1"/>
    <property type="molecule type" value="Genomic_DNA"/>
</dbReference>
<keyword evidence="2 9" id="KW-0489">Methyltransferase</keyword>
<evidence type="ECO:0000256" key="7">
    <source>
        <dbReference type="ARBA" id="ARBA00039099"/>
    </source>
</evidence>
<evidence type="ECO:0000256" key="10">
    <source>
        <dbReference type="SAM" id="MobiDB-lite"/>
    </source>
</evidence>
<evidence type="ECO:0000256" key="8">
    <source>
        <dbReference type="ARBA" id="ARBA00051897"/>
    </source>
</evidence>
<dbReference type="FunCoup" id="A0A1Y2BCN6">
    <property type="interactions" value="814"/>
</dbReference>
<dbReference type="FunFam" id="3.30.56.70:FF:000001">
    <property type="entry name" value="tRNA (guanine(26)-N(2))-dimethyltransferase"/>
    <property type="match status" value="1"/>
</dbReference>
<dbReference type="SUPFAM" id="SSF53335">
    <property type="entry name" value="S-adenosyl-L-methionine-dependent methyltransferases"/>
    <property type="match status" value="1"/>
</dbReference>
<dbReference type="InParanoid" id="A0A1Y2BCN6"/>
<evidence type="ECO:0000256" key="3">
    <source>
        <dbReference type="ARBA" id="ARBA00022679"/>
    </source>
</evidence>
<keyword evidence="6 9" id="KW-0694">RNA-binding</keyword>
<dbReference type="Gene3D" id="3.30.56.70">
    <property type="entry name" value="N2,N2-dimethylguanosine tRNA methyltransferase, C-terminal domain"/>
    <property type="match status" value="1"/>
</dbReference>
<dbReference type="GO" id="GO:0002940">
    <property type="term" value="P:tRNA N2-guanine methylation"/>
    <property type="evidence" value="ECO:0007669"/>
    <property type="project" value="TreeGrafter"/>
</dbReference>
<dbReference type="GO" id="GO:0000049">
    <property type="term" value="F:tRNA binding"/>
    <property type="evidence" value="ECO:0007669"/>
    <property type="project" value="UniProtKB-UniRule"/>
</dbReference>
<feature type="region of interest" description="Disordered" evidence="10">
    <location>
        <begin position="95"/>
        <end position="132"/>
    </location>
</feature>
<dbReference type="Gene3D" id="3.40.50.150">
    <property type="entry name" value="Vaccinia Virus protein VP39"/>
    <property type="match status" value="1"/>
</dbReference>
<dbReference type="STRING" id="71784.A0A1Y2BCN6"/>
<evidence type="ECO:0000256" key="9">
    <source>
        <dbReference type="PROSITE-ProRule" id="PRU00958"/>
    </source>
</evidence>
<comment type="catalytic activity">
    <reaction evidence="8 9">
        <text>guanosine(26) in tRNA + 2 S-adenosyl-L-methionine = N(2)-dimethylguanosine(26) in tRNA + 2 S-adenosyl-L-homocysteine + 2 H(+)</text>
        <dbReference type="Rhea" id="RHEA:43140"/>
        <dbReference type="Rhea" id="RHEA-COMP:10359"/>
        <dbReference type="Rhea" id="RHEA-COMP:10360"/>
        <dbReference type="ChEBI" id="CHEBI:15378"/>
        <dbReference type="ChEBI" id="CHEBI:57856"/>
        <dbReference type="ChEBI" id="CHEBI:59789"/>
        <dbReference type="ChEBI" id="CHEBI:74269"/>
        <dbReference type="ChEBI" id="CHEBI:74513"/>
        <dbReference type="EC" id="2.1.1.216"/>
    </reaction>
</comment>
<dbReference type="Proteomes" id="UP000193986">
    <property type="component" value="Unassembled WGS sequence"/>
</dbReference>
<dbReference type="AlphaFoldDB" id="A0A1Y2BCN6"/>
<comment type="similarity">
    <text evidence="9">Belongs to the class I-like SAM-binding methyltransferase superfamily. Trm1 family.</text>
</comment>
<protein>
    <recommendedName>
        <fullName evidence="7 9">tRNA (guanine(26)-N(2))-dimethyltransferase</fullName>
        <ecNumber evidence="7 9">2.1.1.216</ecNumber>
    </recommendedName>
</protein>
<feature type="region of interest" description="Disordered" evidence="10">
    <location>
        <begin position="585"/>
        <end position="647"/>
    </location>
</feature>